<name>A0A6I9YMI1_9SAUR</name>
<dbReference type="GO" id="GO:0070837">
    <property type="term" value="P:dehydroascorbic acid transport"/>
    <property type="evidence" value="ECO:0007669"/>
    <property type="project" value="TreeGrafter"/>
</dbReference>
<evidence type="ECO:0000256" key="2">
    <source>
        <dbReference type="ARBA" id="ARBA00022692"/>
    </source>
</evidence>
<sequence length="165" mass="19031">MGSGTLIYSSPLYILEISSLNMRGALVTTLFLFFMWGYLLVQILTSPWIWGNEENFSLLVGVTAIFAIISSIFLVPSPESPRFLFLQRNDQEKARQVLKKLRGKEDVEDEMLELYQEHLAESNQKNMTVWKLLRFGSLRWHLITVVVLVSGSRFIQTNAVRDFPE</sequence>
<dbReference type="GeneID" id="106551719"/>
<dbReference type="KEGG" id="tsr:106551719"/>
<dbReference type="InterPro" id="IPR036259">
    <property type="entry name" value="MFS_trans_sf"/>
</dbReference>
<evidence type="ECO:0000256" key="1">
    <source>
        <dbReference type="ARBA" id="ARBA00004141"/>
    </source>
</evidence>
<dbReference type="Proteomes" id="UP000504617">
    <property type="component" value="Unplaced"/>
</dbReference>
<evidence type="ECO:0000256" key="4">
    <source>
        <dbReference type="ARBA" id="ARBA00023136"/>
    </source>
</evidence>
<feature type="transmembrane region" description="Helical" evidence="5">
    <location>
        <begin position="56"/>
        <end position="75"/>
    </location>
</feature>
<reference evidence="7" key="1">
    <citation type="submission" date="2025-08" db="UniProtKB">
        <authorList>
            <consortium name="RefSeq"/>
        </authorList>
    </citation>
    <scope>IDENTIFICATION</scope>
    <source>
        <tissue evidence="7">Skeletal muscle</tissue>
    </source>
</reference>
<gene>
    <name evidence="7" type="primary">LOC106551719</name>
</gene>
<dbReference type="GO" id="GO:0005886">
    <property type="term" value="C:plasma membrane"/>
    <property type="evidence" value="ECO:0007669"/>
    <property type="project" value="TreeGrafter"/>
</dbReference>
<dbReference type="OrthoDB" id="4540492at2759"/>
<dbReference type="Gene3D" id="1.20.1250.20">
    <property type="entry name" value="MFS general substrate transporter like domains"/>
    <property type="match status" value="1"/>
</dbReference>
<feature type="transmembrane region" description="Helical" evidence="5">
    <location>
        <begin position="25"/>
        <end position="50"/>
    </location>
</feature>
<dbReference type="AlphaFoldDB" id="A0A6I9YMI1"/>
<keyword evidence="4 5" id="KW-0472">Membrane</keyword>
<dbReference type="PANTHER" id="PTHR23503:SF132">
    <property type="entry name" value="SOLUTE CARRIER FAMILY 2, FACILITATED GLUCOSE TRANSPORTER MEMBER 5-LIKE"/>
    <property type="match status" value="1"/>
</dbReference>
<dbReference type="PANTHER" id="PTHR23503">
    <property type="entry name" value="SOLUTE CARRIER FAMILY 2"/>
    <property type="match status" value="1"/>
</dbReference>
<dbReference type="RefSeq" id="XP_013925341.1">
    <property type="nucleotide sequence ID" value="XM_014069866.1"/>
</dbReference>
<keyword evidence="6" id="KW-1185">Reference proteome</keyword>
<dbReference type="GO" id="GO:0055056">
    <property type="term" value="F:D-glucose transmembrane transporter activity"/>
    <property type="evidence" value="ECO:0007669"/>
    <property type="project" value="TreeGrafter"/>
</dbReference>
<evidence type="ECO:0000313" key="7">
    <source>
        <dbReference type="RefSeq" id="XP_013925341.1"/>
    </source>
</evidence>
<protein>
    <submittedName>
        <fullName evidence="7">Solute carrier family 2, facilitated glucose transporter member 5-like</fullName>
    </submittedName>
</protein>
<accession>A0A6I9YMI1</accession>
<dbReference type="SUPFAM" id="SSF103473">
    <property type="entry name" value="MFS general substrate transporter"/>
    <property type="match status" value="1"/>
</dbReference>
<keyword evidence="3 5" id="KW-1133">Transmembrane helix</keyword>
<keyword evidence="2 5" id="KW-0812">Transmembrane</keyword>
<evidence type="ECO:0000313" key="6">
    <source>
        <dbReference type="Proteomes" id="UP000504617"/>
    </source>
</evidence>
<dbReference type="GO" id="GO:0046323">
    <property type="term" value="P:D-glucose import"/>
    <property type="evidence" value="ECO:0007669"/>
    <property type="project" value="TreeGrafter"/>
</dbReference>
<dbReference type="InterPro" id="IPR045263">
    <property type="entry name" value="GLUT"/>
</dbReference>
<organism evidence="6 7">
    <name type="scientific">Thamnophis sirtalis</name>
    <dbReference type="NCBI Taxonomy" id="35019"/>
    <lineage>
        <taxon>Eukaryota</taxon>
        <taxon>Metazoa</taxon>
        <taxon>Chordata</taxon>
        <taxon>Craniata</taxon>
        <taxon>Vertebrata</taxon>
        <taxon>Euteleostomi</taxon>
        <taxon>Lepidosauria</taxon>
        <taxon>Squamata</taxon>
        <taxon>Bifurcata</taxon>
        <taxon>Unidentata</taxon>
        <taxon>Episquamata</taxon>
        <taxon>Toxicofera</taxon>
        <taxon>Serpentes</taxon>
        <taxon>Colubroidea</taxon>
        <taxon>Colubridae</taxon>
        <taxon>Natricinae</taxon>
        <taxon>Thamnophis</taxon>
    </lineage>
</organism>
<dbReference type="Pfam" id="PF00083">
    <property type="entry name" value="Sugar_tr"/>
    <property type="match status" value="1"/>
</dbReference>
<dbReference type="InterPro" id="IPR005828">
    <property type="entry name" value="MFS_sugar_transport-like"/>
</dbReference>
<proteinExistence type="predicted"/>
<comment type="subcellular location">
    <subcellularLocation>
        <location evidence="1">Membrane</location>
        <topology evidence="1">Multi-pass membrane protein</topology>
    </subcellularLocation>
</comment>
<evidence type="ECO:0000256" key="5">
    <source>
        <dbReference type="SAM" id="Phobius"/>
    </source>
</evidence>
<evidence type="ECO:0000256" key="3">
    <source>
        <dbReference type="ARBA" id="ARBA00022989"/>
    </source>
</evidence>